<evidence type="ECO:0000256" key="5">
    <source>
        <dbReference type="ARBA" id="ARBA00023136"/>
    </source>
</evidence>
<comment type="subcellular location">
    <subcellularLocation>
        <location evidence="1">Membrane</location>
        <topology evidence="1">Multi-pass membrane protein</topology>
    </subcellularLocation>
</comment>
<dbReference type="RefSeq" id="WP_185027816.1">
    <property type="nucleotide sequence ID" value="NZ_BNBN01000004.1"/>
</dbReference>
<feature type="domain" description="ResB-like" evidence="8">
    <location>
        <begin position="54"/>
        <end position="536"/>
    </location>
</feature>
<feature type="transmembrane region" description="Helical" evidence="7">
    <location>
        <begin position="202"/>
        <end position="221"/>
    </location>
</feature>
<reference evidence="9 10" key="1">
    <citation type="submission" date="2020-08" db="EMBL/GenBank/DDBJ databases">
        <title>Genomic Encyclopedia of Type Strains, Phase IV (KMG-IV): sequencing the most valuable type-strain genomes for metagenomic binning, comparative biology and taxonomic classification.</title>
        <authorList>
            <person name="Goeker M."/>
        </authorList>
    </citation>
    <scope>NUCLEOTIDE SEQUENCE [LARGE SCALE GENOMIC DNA]</scope>
    <source>
        <strain evidence="9 10">DSM 40141</strain>
    </source>
</reference>
<feature type="region of interest" description="Disordered" evidence="6">
    <location>
        <begin position="536"/>
        <end position="565"/>
    </location>
</feature>
<comment type="caution">
    <text evidence="9">The sequence shown here is derived from an EMBL/GenBank/DDBJ whole genome shotgun (WGS) entry which is preliminary data.</text>
</comment>
<proteinExistence type="predicted"/>
<dbReference type="Pfam" id="PF05140">
    <property type="entry name" value="ResB"/>
    <property type="match status" value="1"/>
</dbReference>
<dbReference type="GO" id="GO:0017004">
    <property type="term" value="P:cytochrome complex assembly"/>
    <property type="evidence" value="ECO:0007669"/>
    <property type="project" value="UniProtKB-KW"/>
</dbReference>
<evidence type="ECO:0000256" key="2">
    <source>
        <dbReference type="ARBA" id="ARBA00022692"/>
    </source>
</evidence>
<accession>A0A7X0HEE8</accession>
<keyword evidence="5 7" id="KW-0472">Membrane</keyword>
<gene>
    <name evidence="9" type="ORF">HNQ79_001233</name>
</gene>
<protein>
    <submittedName>
        <fullName evidence="9">Cytochrome c biogenesis protein</fullName>
    </submittedName>
</protein>
<dbReference type="PANTHER" id="PTHR31566:SF0">
    <property type="entry name" value="CYTOCHROME C BIOGENESIS PROTEIN CCS1, CHLOROPLASTIC"/>
    <property type="match status" value="1"/>
</dbReference>
<keyword evidence="3" id="KW-0201">Cytochrome c-type biogenesis</keyword>
<keyword evidence="10" id="KW-1185">Reference proteome</keyword>
<dbReference type="InterPro" id="IPR023494">
    <property type="entry name" value="Cyt_c_bgen_Ccs1/CcsB/ResB"/>
</dbReference>
<evidence type="ECO:0000313" key="10">
    <source>
        <dbReference type="Proteomes" id="UP000540423"/>
    </source>
</evidence>
<name>A0A7X0HEE8_9ACTN</name>
<evidence type="ECO:0000256" key="6">
    <source>
        <dbReference type="SAM" id="MobiDB-lite"/>
    </source>
</evidence>
<evidence type="ECO:0000256" key="3">
    <source>
        <dbReference type="ARBA" id="ARBA00022748"/>
    </source>
</evidence>
<evidence type="ECO:0000256" key="7">
    <source>
        <dbReference type="SAM" id="Phobius"/>
    </source>
</evidence>
<feature type="region of interest" description="Disordered" evidence="6">
    <location>
        <begin position="1"/>
        <end position="31"/>
    </location>
</feature>
<keyword evidence="4 7" id="KW-1133">Transmembrane helix</keyword>
<feature type="transmembrane region" description="Helical" evidence="7">
    <location>
        <begin position="481"/>
        <end position="500"/>
    </location>
</feature>
<evidence type="ECO:0000259" key="8">
    <source>
        <dbReference type="Pfam" id="PF05140"/>
    </source>
</evidence>
<evidence type="ECO:0000256" key="1">
    <source>
        <dbReference type="ARBA" id="ARBA00004141"/>
    </source>
</evidence>
<organism evidence="9 10">
    <name type="scientific">Streptomyces candidus</name>
    <dbReference type="NCBI Taxonomy" id="67283"/>
    <lineage>
        <taxon>Bacteria</taxon>
        <taxon>Bacillati</taxon>
        <taxon>Actinomycetota</taxon>
        <taxon>Actinomycetes</taxon>
        <taxon>Kitasatosporales</taxon>
        <taxon>Streptomycetaceae</taxon>
        <taxon>Streptomyces</taxon>
    </lineage>
</organism>
<feature type="transmembrane region" description="Helical" evidence="7">
    <location>
        <begin position="56"/>
        <end position="74"/>
    </location>
</feature>
<dbReference type="InterPro" id="IPR007816">
    <property type="entry name" value="ResB-like_domain"/>
</dbReference>
<dbReference type="Proteomes" id="UP000540423">
    <property type="component" value="Unassembled WGS sequence"/>
</dbReference>
<evidence type="ECO:0000313" key="9">
    <source>
        <dbReference type="EMBL" id="MBB6434782.1"/>
    </source>
</evidence>
<dbReference type="PANTHER" id="PTHR31566">
    <property type="entry name" value="CYTOCHROME C BIOGENESIS PROTEIN CCS1, CHLOROPLASTIC"/>
    <property type="match status" value="1"/>
</dbReference>
<dbReference type="AlphaFoldDB" id="A0A7X0HEE8"/>
<dbReference type="EMBL" id="JACHEM010000003">
    <property type="protein sequence ID" value="MBB6434782.1"/>
    <property type="molecule type" value="Genomic_DNA"/>
</dbReference>
<feature type="transmembrane region" description="Helical" evidence="7">
    <location>
        <begin position="110"/>
        <end position="132"/>
    </location>
</feature>
<sequence length="565" mass="61397">MSKTEEPATTTDEQAAGDHLSTAPKDDREDTAPAPAAFGIIGWTRWFWRQLTSMRVALILLFMLSLAAIPGSLIPQRSVDETKVADFFEAHETLAPLYDKVQLFDVYSSVWFSAIYILLFISLIGCIVPRTWQFVGQLRSRPPGAPGRLTRMPAYTSWRTDTSPEEVRTLALSLMKKRRFRADMAGDAVTAEKGYLREAGNLIFHIALIVLLLAFATGQLFKSEGGKLITEGGGFSNTLTQYDDFKSGSLFDRDHDLEPFSFHLDDFVGTYERSGPQRGTPRVYEAHITYSEGADGIPKKSVIEVNTPLTVGGSKVHLIGHGYAPVVTVRDPRGKVVFQGPAPLLPTDANVTSTGAIKVMDGYRDKAGKRTQLGFTAVFVPTFGGAGKGSMFSKYPGLDFPALALTAFHGSLGVDAGLPQNVYQLDTRKMKQFKNPDGSPYAKMLLPGEKMDLPGGQGSITFEKDIKEWATFQVSQQPGNMWALAGAVAAIAGLAASLFIQRRRVWIRAVRQDDGSTLVEMAGLGRSESHRLPEELGSLAATLHTQAPTSATPPPAEPPAEGARA</sequence>
<evidence type="ECO:0000256" key="4">
    <source>
        <dbReference type="ARBA" id="ARBA00022989"/>
    </source>
</evidence>
<dbReference type="GO" id="GO:0016020">
    <property type="term" value="C:membrane"/>
    <property type="evidence" value="ECO:0007669"/>
    <property type="project" value="UniProtKB-SubCell"/>
</dbReference>
<keyword evidence="2 7" id="KW-0812">Transmembrane</keyword>